<dbReference type="OrthoDB" id="428206at2759"/>
<gene>
    <name evidence="4" type="ORF">C1SCF055_LOCUS8657</name>
</gene>
<accession>A0A9P1BWL0</accession>
<keyword evidence="6" id="KW-1185">Reference proteome</keyword>
<keyword evidence="1" id="KW-0479">Metal-binding</keyword>
<dbReference type="Proteomes" id="UP001152797">
    <property type="component" value="Unassembled WGS sequence"/>
</dbReference>
<dbReference type="AlphaFoldDB" id="A0A9P1BWL0"/>
<feature type="region of interest" description="Disordered" evidence="2">
    <location>
        <begin position="88"/>
        <end position="108"/>
    </location>
</feature>
<evidence type="ECO:0000259" key="3">
    <source>
        <dbReference type="PROSITE" id="PS50103"/>
    </source>
</evidence>
<reference evidence="4" key="1">
    <citation type="submission" date="2022-10" db="EMBL/GenBank/DDBJ databases">
        <authorList>
            <person name="Chen Y."/>
            <person name="Dougan E. K."/>
            <person name="Chan C."/>
            <person name="Rhodes N."/>
            <person name="Thang M."/>
        </authorList>
    </citation>
    <scope>NUCLEOTIDE SEQUENCE</scope>
</reference>
<protein>
    <submittedName>
        <fullName evidence="5">Ankyrin repeat domain-containing protein 50</fullName>
    </submittedName>
</protein>
<feature type="zinc finger region" description="C3H1-type" evidence="1">
    <location>
        <begin position="162"/>
        <end position="184"/>
    </location>
</feature>
<dbReference type="EMBL" id="CAMXCT030000587">
    <property type="protein sequence ID" value="CAL4768116.1"/>
    <property type="molecule type" value="Genomic_DNA"/>
</dbReference>
<comment type="caution">
    <text evidence="4">The sequence shown here is derived from an EMBL/GenBank/DDBJ whole genome shotgun (WGS) entry which is preliminary data.</text>
</comment>
<evidence type="ECO:0000313" key="6">
    <source>
        <dbReference type="Proteomes" id="UP001152797"/>
    </source>
</evidence>
<dbReference type="PROSITE" id="PS50103">
    <property type="entry name" value="ZF_C3H1"/>
    <property type="match status" value="1"/>
</dbReference>
<dbReference type="GO" id="GO:0008270">
    <property type="term" value="F:zinc ion binding"/>
    <property type="evidence" value="ECO:0007669"/>
    <property type="project" value="UniProtKB-KW"/>
</dbReference>
<evidence type="ECO:0000256" key="1">
    <source>
        <dbReference type="PROSITE-ProRule" id="PRU00723"/>
    </source>
</evidence>
<sequence length="510" mass="53133">MGQGCSSCFSGLMAPERRLEIKDNHEEKGEENGEKQALLQPVQPVQPCHTPEVPAVTQPEETQEQVSAVVVQEPAGAKLAAALRQAEVDANETTSSNQSEAGGAPAINKPAHLTENVSSEECDSVELQTPSGTIATATTAEHIHDGLPSIGSAGHFTGDCKRCCFHPKGRCSNGYECRFCHFDHDKRKRIKKPITPTGPGDMHAMQQNVGPMGMMPQAQAPPACFMPPCIAPPLATVPADLAMDPMQAAQGMRPDEAAAMPWVNDVQMQQMPMPGMAPWQQGPMFPPVAQAPPQFFNPPMWPGPCPGPCPGPGPMMDGPGLVLPRYTSNAGCLLPEAPLGTIPVNSAPVLTMPNQMPPNPMPPNGLLPPGPLLAPPMPQPMPPMPIPEPLPPGAVQAGPMPPMPCPGAPILPVPAAANALNGPPPQTGPAPTPLATNPGPGPAPGPAPGPVPEKPSNPPAQEKGNDSPRSVILKLTGAWNALAAGKGHDLPREPGADFEDMRAMCVPPAR</sequence>
<dbReference type="EMBL" id="CAMXCT020000587">
    <property type="protein sequence ID" value="CAL1134179.1"/>
    <property type="molecule type" value="Genomic_DNA"/>
</dbReference>
<feature type="compositionally biased region" description="Low complexity" evidence="2">
    <location>
        <begin position="38"/>
        <end position="47"/>
    </location>
</feature>
<name>A0A9P1BWL0_9DINO</name>
<keyword evidence="1" id="KW-0862">Zinc</keyword>
<feature type="region of interest" description="Disordered" evidence="2">
    <location>
        <begin position="416"/>
        <end position="472"/>
    </location>
</feature>
<feature type="compositionally biased region" description="Pro residues" evidence="2">
    <location>
        <begin position="422"/>
        <end position="432"/>
    </location>
</feature>
<feature type="domain" description="C3H1-type" evidence="3">
    <location>
        <begin position="162"/>
        <end position="184"/>
    </location>
</feature>
<keyword evidence="1" id="KW-0863">Zinc-finger</keyword>
<feature type="compositionally biased region" description="Polar residues" evidence="2">
    <location>
        <begin position="91"/>
        <end position="100"/>
    </location>
</feature>
<feature type="compositionally biased region" description="Basic and acidic residues" evidence="2">
    <location>
        <begin position="15"/>
        <end position="34"/>
    </location>
</feature>
<feature type="compositionally biased region" description="Pro residues" evidence="2">
    <location>
        <begin position="378"/>
        <end position="392"/>
    </location>
</feature>
<reference evidence="5 6" key="2">
    <citation type="submission" date="2024-05" db="EMBL/GenBank/DDBJ databases">
        <authorList>
            <person name="Chen Y."/>
            <person name="Shah S."/>
            <person name="Dougan E. K."/>
            <person name="Thang M."/>
            <person name="Chan C."/>
        </authorList>
    </citation>
    <scope>NUCLEOTIDE SEQUENCE [LARGE SCALE GENOMIC DNA]</scope>
</reference>
<organism evidence="4">
    <name type="scientific">Cladocopium goreaui</name>
    <dbReference type="NCBI Taxonomy" id="2562237"/>
    <lineage>
        <taxon>Eukaryota</taxon>
        <taxon>Sar</taxon>
        <taxon>Alveolata</taxon>
        <taxon>Dinophyceae</taxon>
        <taxon>Suessiales</taxon>
        <taxon>Symbiodiniaceae</taxon>
        <taxon>Cladocopium</taxon>
    </lineage>
</organism>
<evidence type="ECO:0000313" key="4">
    <source>
        <dbReference type="EMBL" id="CAI3980804.1"/>
    </source>
</evidence>
<dbReference type="EMBL" id="CAMXCT010000587">
    <property type="protein sequence ID" value="CAI3980804.1"/>
    <property type="molecule type" value="Genomic_DNA"/>
</dbReference>
<feature type="region of interest" description="Disordered" evidence="2">
    <location>
        <begin position="378"/>
        <end position="398"/>
    </location>
</feature>
<proteinExistence type="predicted"/>
<dbReference type="PRINTS" id="PR01217">
    <property type="entry name" value="PRICHEXTENSN"/>
</dbReference>
<dbReference type="InterPro" id="IPR000571">
    <property type="entry name" value="Znf_CCCH"/>
</dbReference>
<feature type="region of interest" description="Disordered" evidence="2">
    <location>
        <begin position="1"/>
        <end position="67"/>
    </location>
</feature>
<feature type="compositionally biased region" description="Pro residues" evidence="2">
    <location>
        <begin position="439"/>
        <end position="458"/>
    </location>
</feature>
<evidence type="ECO:0000256" key="2">
    <source>
        <dbReference type="SAM" id="MobiDB-lite"/>
    </source>
</evidence>
<evidence type="ECO:0000313" key="5">
    <source>
        <dbReference type="EMBL" id="CAL4768116.1"/>
    </source>
</evidence>